<dbReference type="EMBL" id="JBBUTI010000008">
    <property type="protein sequence ID" value="MEK8047353.1"/>
    <property type="molecule type" value="Genomic_DNA"/>
</dbReference>
<proteinExistence type="predicted"/>
<comment type="caution">
    <text evidence="1">The sequence shown here is derived from an EMBL/GenBank/DDBJ whole genome shotgun (WGS) entry which is preliminary data.</text>
</comment>
<evidence type="ECO:0000313" key="1">
    <source>
        <dbReference type="EMBL" id="MEK8047353.1"/>
    </source>
</evidence>
<name>A0ABU9C631_9BURK</name>
<reference evidence="1 2" key="1">
    <citation type="submission" date="2024-04" db="EMBL/GenBank/DDBJ databases">
        <title>Novel species of the genus Ideonella isolated from streams.</title>
        <authorList>
            <person name="Lu H."/>
        </authorList>
    </citation>
    <scope>NUCLEOTIDE SEQUENCE [LARGE SCALE GENOMIC DNA]</scope>
    <source>
        <strain evidence="1 2">LYT19W</strain>
    </source>
</reference>
<organism evidence="1 2">
    <name type="scientific">Ideonella margarita</name>
    <dbReference type="NCBI Taxonomy" id="2984191"/>
    <lineage>
        <taxon>Bacteria</taxon>
        <taxon>Pseudomonadati</taxon>
        <taxon>Pseudomonadota</taxon>
        <taxon>Betaproteobacteria</taxon>
        <taxon>Burkholderiales</taxon>
        <taxon>Sphaerotilaceae</taxon>
        <taxon>Ideonella</taxon>
    </lineage>
</organism>
<dbReference type="InterPro" id="IPR010869">
    <property type="entry name" value="DUF1501"/>
</dbReference>
<accession>A0ABU9C631</accession>
<keyword evidence="2" id="KW-1185">Reference proteome</keyword>
<sequence>MHRRHFLNHAWRGAAAASGLGAVQGRLWAAAPEGASTPPRLLMVFLRGAADAASVLVPVSSDFYYEARPRIAIARPGAQADAALPLTTDWGLHPALAGSLAPFYQQGQLAWVPFAGSHNLSRSHFETQDSIEYGFDDITAGAKQQSGFLNRLAQQLGSQRRDSMAFTDQLPIVLRGALPVPNLRLASSVRNAVDERQAALIARMYRDQPLAGAVAEGFEVKREAMRDMAAGASAEMQAASRNALSSSGFEAESRRVAQMMRERYHLGFLDVGGWDTHVNQGNATGTLASRLGELGRGLAAFADAMGPAWRDTVVVVFSEFGRTLRENGNRGTDHGHGTVCAVMGGRVRGGRIAGEQVAVSAATLHQNRDFPVLTSYQELFGGLFQRLYGLSPAQVQAVFPGSQPKDLGLV</sequence>
<dbReference type="PANTHER" id="PTHR43737:SF1">
    <property type="entry name" value="DUF1501 DOMAIN-CONTAINING PROTEIN"/>
    <property type="match status" value="1"/>
</dbReference>
<dbReference type="Pfam" id="PF07394">
    <property type="entry name" value="DUF1501"/>
    <property type="match status" value="1"/>
</dbReference>
<gene>
    <name evidence="1" type="ORF">AACH00_13410</name>
</gene>
<evidence type="ECO:0000313" key="2">
    <source>
        <dbReference type="Proteomes" id="UP001379945"/>
    </source>
</evidence>
<dbReference type="RefSeq" id="WP_341399654.1">
    <property type="nucleotide sequence ID" value="NZ_JBBUTI010000008.1"/>
</dbReference>
<dbReference type="Proteomes" id="UP001379945">
    <property type="component" value="Unassembled WGS sequence"/>
</dbReference>
<protein>
    <submittedName>
        <fullName evidence="1">DUF1501 domain-containing protein</fullName>
    </submittedName>
</protein>
<dbReference type="PANTHER" id="PTHR43737">
    <property type="entry name" value="BLL7424 PROTEIN"/>
    <property type="match status" value="1"/>
</dbReference>